<feature type="region of interest" description="Disordered" evidence="1">
    <location>
        <begin position="42"/>
        <end position="77"/>
    </location>
</feature>
<feature type="domain" description="Mannosyl-glycoprotein endo-beta-N-acetylglucosamidase-like" evidence="3">
    <location>
        <begin position="102"/>
        <end position="211"/>
    </location>
</feature>
<sequence length="438" mass="46447">MATVRIYKGFSLAEAQTRAKMFTDDGATVEIVEDGGSYAIRVSYPDDPAGASEDDPGSTPQATPIPASGNSEPPKSVGPKWGDLIAEYKAYDSVPFELKVASLSQWILESNRGNSDLAVKALNFGGIKYRARMEGYASPVDYTGSDNEDTVYCLFSSLRAFIAGYWHFIESGPYEGWNQFNDDAAGYIRLIAPNYAADANYVIKVLSLFDEARSFLSGSQAPAASEPPKPAATLPSDAPLGTKNIRLAVVVGHNSVSTGSAAVSPISRSEFAYNGVVADQIVAESPHYNVIGKKFIRVSQGSYSSEIAQVYSEVQTWGADCAIELHFNSASPEATGSMVLFRAGNGAAQVLARPLALQIQSLLGLPLKNGNGLQPLQPGDRGYGSVSALANVPTVLIEPFFGSNKGDCLKVAAVGEAGLARAYLRGVRDWASSLEAIS</sequence>
<dbReference type="InterPro" id="IPR002901">
    <property type="entry name" value="MGlyc_endo_b_GlcNAc-like_dom"/>
</dbReference>
<dbReference type="GO" id="GO:0004040">
    <property type="term" value="F:amidase activity"/>
    <property type="evidence" value="ECO:0007669"/>
    <property type="project" value="InterPro"/>
</dbReference>
<accession>A0A7G6T064</accession>
<proteinExistence type="predicted"/>
<dbReference type="Gene3D" id="1.10.530.10">
    <property type="match status" value="1"/>
</dbReference>
<dbReference type="AlphaFoldDB" id="A0A7G6T064"/>
<dbReference type="Proteomes" id="UP000515465">
    <property type="component" value="Chromosome"/>
</dbReference>
<dbReference type="GO" id="GO:0008745">
    <property type="term" value="F:N-acetylmuramoyl-L-alanine amidase activity"/>
    <property type="evidence" value="ECO:0007669"/>
    <property type="project" value="InterPro"/>
</dbReference>
<dbReference type="RefSeq" id="WP_183458911.1">
    <property type="nucleotide sequence ID" value="NZ_CP050296.1"/>
</dbReference>
<evidence type="ECO:0000256" key="1">
    <source>
        <dbReference type="SAM" id="MobiDB-lite"/>
    </source>
</evidence>
<dbReference type="SUPFAM" id="SSF53187">
    <property type="entry name" value="Zn-dependent exopeptidases"/>
    <property type="match status" value="1"/>
</dbReference>
<feature type="domain" description="MurNAc-LAA" evidence="2">
    <location>
        <begin position="249"/>
        <end position="408"/>
    </location>
</feature>
<dbReference type="GO" id="GO:0009253">
    <property type="term" value="P:peptidoglycan catabolic process"/>
    <property type="evidence" value="ECO:0007669"/>
    <property type="project" value="InterPro"/>
</dbReference>
<dbReference type="Pfam" id="PF01832">
    <property type="entry name" value="Glucosaminidase"/>
    <property type="match status" value="1"/>
</dbReference>
<dbReference type="Pfam" id="PF01520">
    <property type="entry name" value="Amidase_3"/>
    <property type="match status" value="1"/>
</dbReference>
<dbReference type="InterPro" id="IPR002508">
    <property type="entry name" value="MurNAc-LAA_cat"/>
</dbReference>
<organism evidence="4 5">
    <name type="scientific">Mesorhizobium huakuii</name>
    <dbReference type="NCBI Taxonomy" id="28104"/>
    <lineage>
        <taxon>Bacteria</taxon>
        <taxon>Pseudomonadati</taxon>
        <taxon>Pseudomonadota</taxon>
        <taxon>Alphaproteobacteria</taxon>
        <taxon>Hyphomicrobiales</taxon>
        <taxon>Phyllobacteriaceae</taxon>
        <taxon>Mesorhizobium</taxon>
    </lineage>
</organism>
<dbReference type="EMBL" id="CP050296">
    <property type="protein sequence ID" value="QND60146.1"/>
    <property type="molecule type" value="Genomic_DNA"/>
</dbReference>
<name>A0A7G6T064_9HYPH</name>
<gene>
    <name evidence="4" type="ORF">HB778_29075</name>
</gene>
<evidence type="ECO:0000313" key="4">
    <source>
        <dbReference type="EMBL" id="QND60146.1"/>
    </source>
</evidence>
<reference evidence="5" key="1">
    <citation type="journal article" date="2020" name="Mol. Plant Microbe">
        <title>Rhizobial microsymbionts of the narrowly endemic Oxytropis species growing in Kamchatka are characterized by significant genetic diversity and possess a set of genes that are associated with T3SS and T6SS secretion systems and can affect the development of symbiosis.</title>
        <authorList>
            <person name="Safronova V."/>
            <person name="Guro P."/>
            <person name="Sazanova A."/>
            <person name="Kuznetsova I."/>
            <person name="Belimov A."/>
            <person name="Yakubov V."/>
            <person name="Chirak E."/>
            <person name="Afonin A."/>
            <person name="Gogolev Y."/>
            <person name="Andronov E."/>
            <person name="Tikhonovich I."/>
        </authorList>
    </citation>
    <scope>NUCLEOTIDE SEQUENCE [LARGE SCALE GENOMIC DNA]</scope>
    <source>
        <strain evidence="5">583</strain>
    </source>
</reference>
<evidence type="ECO:0000259" key="3">
    <source>
        <dbReference type="Pfam" id="PF01832"/>
    </source>
</evidence>
<dbReference type="Gene3D" id="3.40.630.40">
    <property type="entry name" value="Zn-dependent exopeptidases"/>
    <property type="match status" value="1"/>
</dbReference>
<evidence type="ECO:0000259" key="2">
    <source>
        <dbReference type="Pfam" id="PF01520"/>
    </source>
</evidence>
<feature type="compositionally biased region" description="Polar residues" evidence="1">
    <location>
        <begin position="58"/>
        <end position="73"/>
    </location>
</feature>
<protein>
    <submittedName>
        <fullName evidence="4">Uncharacterized protein</fullName>
    </submittedName>
</protein>
<evidence type="ECO:0000313" key="5">
    <source>
        <dbReference type="Proteomes" id="UP000515465"/>
    </source>
</evidence>